<accession>A0ABQ1JH33</accession>
<dbReference type="RefSeq" id="WP_188740057.1">
    <property type="nucleotide sequence ID" value="NZ_BMII01000024.1"/>
</dbReference>
<dbReference type="Proteomes" id="UP000617555">
    <property type="component" value="Unassembled WGS sequence"/>
</dbReference>
<dbReference type="EMBL" id="BMII01000024">
    <property type="protein sequence ID" value="GGB66378.1"/>
    <property type="molecule type" value="Genomic_DNA"/>
</dbReference>
<keyword evidence="2" id="KW-1185">Reference proteome</keyword>
<proteinExistence type="predicted"/>
<name>A0ABQ1JH33_9GAMM</name>
<sequence length="67" mass="7708">MIKLNDSFGLDQRIDNINKKMSDEHRRLGIISRALSMAELNLFKKVDSLITQSAEYKANVSRLKTKL</sequence>
<protein>
    <submittedName>
        <fullName evidence="1">Uncharacterized protein</fullName>
    </submittedName>
</protein>
<evidence type="ECO:0000313" key="2">
    <source>
        <dbReference type="Proteomes" id="UP000617555"/>
    </source>
</evidence>
<organism evidence="1 2">
    <name type="scientific">Shewanella inventionis</name>
    <dbReference type="NCBI Taxonomy" id="1738770"/>
    <lineage>
        <taxon>Bacteria</taxon>
        <taxon>Pseudomonadati</taxon>
        <taxon>Pseudomonadota</taxon>
        <taxon>Gammaproteobacteria</taxon>
        <taxon>Alteromonadales</taxon>
        <taxon>Shewanellaceae</taxon>
        <taxon>Shewanella</taxon>
    </lineage>
</organism>
<evidence type="ECO:0000313" key="1">
    <source>
        <dbReference type="EMBL" id="GGB66378.1"/>
    </source>
</evidence>
<comment type="caution">
    <text evidence="1">The sequence shown here is derived from an EMBL/GenBank/DDBJ whole genome shotgun (WGS) entry which is preliminary data.</text>
</comment>
<reference evidence="2" key="1">
    <citation type="journal article" date="2019" name="Int. J. Syst. Evol. Microbiol.">
        <title>The Global Catalogue of Microorganisms (GCM) 10K type strain sequencing project: providing services to taxonomists for standard genome sequencing and annotation.</title>
        <authorList>
            <consortium name="The Broad Institute Genomics Platform"/>
            <consortium name="The Broad Institute Genome Sequencing Center for Infectious Disease"/>
            <person name="Wu L."/>
            <person name="Ma J."/>
        </authorList>
    </citation>
    <scope>NUCLEOTIDE SEQUENCE [LARGE SCALE GENOMIC DNA]</scope>
    <source>
        <strain evidence="2">CGMCC 1.15339</strain>
    </source>
</reference>
<gene>
    <name evidence="1" type="ORF">GCM10011607_28790</name>
</gene>